<keyword evidence="1" id="KW-0862">Zinc</keyword>
<sequence length="283" mass="30915">MPTPQLHTPSPYLEAQSGSLSNAETSSTARPASPNVEHHGCNPAWPSFELENKTTEAVQTLSRLTILPPIVEEIQSHDLSLKSPLPISHGGLHTPNITSTSTLPWAVDANTWNQSFQLNGYNAPFTGSHRIFDGWPPYSIDGALHSPSNIMDPIDTKQSQPASNLAGMPRLPIPIELGDYSDYNQVAQSVQSGDNSAMLGTGSFVPLQSAPPMPLANASNRNSQCAICGLMFTRSADLGRHHESVHQRKRHDCHYPGCSNRRGKGWSRADKLRSHQKENHGFF</sequence>
<dbReference type="Proteomes" id="UP000256645">
    <property type="component" value="Unassembled WGS sequence"/>
</dbReference>
<dbReference type="PROSITE" id="PS50157">
    <property type="entry name" value="ZINC_FINGER_C2H2_2"/>
    <property type="match status" value="1"/>
</dbReference>
<evidence type="ECO:0000259" key="3">
    <source>
        <dbReference type="PROSITE" id="PS50157"/>
    </source>
</evidence>
<reference evidence="4 5" key="1">
    <citation type="journal article" date="2018" name="IMA Fungus">
        <title>IMA Genome-F 9: Draft genome sequence of Annulohypoxylon stygium, Aspergillus mulundensis, Berkeleyomyces basicola (syn. Thielaviopsis basicola), Ceratocystis smalleyi, two Cercospora beticola strains, Coleophoma cylindrospora, Fusarium fracticaudum, Phialophora cf. hyalina, and Morchella septimelata.</title>
        <authorList>
            <person name="Wingfield B.D."/>
            <person name="Bills G.F."/>
            <person name="Dong Y."/>
            <person name="Huang W."/>
            <person name="Nel W.J."/>
            <person name="Swalarsk-Parry B.S."/>
            <person name="Vaghefi N."/>
            <person name="Wilken P.M."/>
            <person name="An Z."/>
            <person name="de Beer Z.W."/>
            <person name="De Vos L."/>
            <person name="Chen L."/>
            <person name="Duong T.A."/>
            <person name="Gao Y."/>
            <person name="Hammerbacher A."/>
            <person name="Kikkert J.R."/>
            <person name="Li Y."/>
            <person name="Li H."/>
            <person name="Li K."/>
            <person name="Li Q."/>
            <person name="Liu X."/>
            <person name="Ma X."/>
            <person name="Naidoo K."/>
            <person name="Pethybridge S.J."/>
            <person name="Sun J."/>
            <person name="Steenkamp E.T."/>
            <person name="van der Nest M.A."/>
            <person name="van Wyk S."/>
            <person name="Wingfield M.J."/>
            <person name="Xiong C."/>
            <person name="Yue Q."/>
            <person name="Zhang X."/>
        </authorList>
    </citation>
    <scope>NUCLEOTIDE SEQUENCE [LARGE SCALE GENOMIC DNA]</scope>
    <source>
        <strain evidence="4 5">BP6252</strain>
    </source>
</reference>
<evidence type="ECO:0000256" key="1">
    <source>
        <dbReference type="PROSITE-ProRule" id="PRU00042"/>
    </source>
</evidence>
<evidence type="ECO:0000313" key="4">
    <source>
        <dbReference type="EMBL" id="RDW59728.1"/>
    </source>
</evidence>
<feature type="compositionally biased region" description="Basic and acidic residues" evidence="2">
    <location>
        <begin position="267"/>
        <end position="283"/>
    </location>
</feature>
<dbReference type="EMBL" id="PDLM01000016">
    <property type="protein sequence ID" value="RDW59728.1"/>
    <property type="molecule type" value="Genomic_DNA"/>
</dbReference>
<feature type="domain" description="C2H2-type" evidence="3">
    <location>
        <begin position="223"/>
        <end position="251"/>
    </location>
</feature>
<organism evidence="4 5">
    <name type="scientific">Coleophoma cylindrospora</name>
    <dbReference type="NCBI Taxonomy" id="1849047"/>
    <lineage>
        <taxon>Eukaryota</taxon>
        <taxon>Fungi</taxon>
        <taxon>Dikarya</taxon>
        <taxon>Ascomycota</taxon>
        <taxon>Pezizomycotina</taxon>
        <taxon>Leotiomycetes</taxon>
        <taxon>Helotiales</taxon>
        <taxon>Dermateaceae</taxon>
        <taxon>Coleophoma</taxon>
    </lineage>
</organism>
<feature type="region of interest" description="Disordered" evidence="2">
    <location>
        <begin position="1"/>
        <end position="40"/>
    </location>
</feature>
<name>A0A3D8QDM9_9HELO</name>
<comment type="caution">
    <text evidence="4">The sequence shown here is derived from an EMBL/GenBank/DDBJ whole genome shotgun (WGS) entry which is preliminary data.</text>
</comment>
<dbReference type="AlphaFoldDB" id="A0A3D8QDM9"/>
<keyword evidence="5" id="KW-1185">Reference proteome</keyword>
<dbReference type="Gene3D" id="3.30.160.60">
    <property type="entry name" value="Classic Zinc Finger"/>
    <property type="match status" value="1"/>
</dbReference>
<dbReference type="PROSITE" id="PS00028">
    <property type="entry name" value="ZINC_FINGER_C2H2_1"/>
    <property type="match status" value="1"/>
</dbReference>
<feature type="region of interest" description="Disordered" evidence="2">
    <location>
        <begin position="261"/>
        <end position="283"/>
    </location>
</feature>
<proteinExistence type="predicted"/>
<feature type="compositionally biased region" description="Polar residues" evidence="2">
    <location>
        <begin position="16"/>
        <end position="30"/>
    </location>
</feature>
<keyword evidence="1" id="KW-0863">Zinc-finger</keyword>
<keyword evidence="1" id="KW-0479">Metal-binding</keyword>
<evidence type="ECO:0000313" key="5">
    <source>
        <dbReference type="Proteomes" id="UP000256645"/>
    </source>
</evidence>
<protein>
    <recommendedName>
        <fullName evidence="3">C2H2-type domain-containing protein</fullName>
    </recommendedName>
</protein>
<gene>
    <name evidence="4" type="ORF">BP6252_12815</name>
</gene>
<evidence type="ECO:0000256" key="2">
    <source>
        <dbReference type="SAM" id="MobiDB-lite"/>
    </source>
</evidence>
<dbReference type="InterPro" id="IPR013087">
    <property type="entry name" value="Znf_C2H2_type"/>
</dbReference>
<dbReference type="OrthoDB" id="2687452at2759"/>
<dbReference type="GO" id="GO:0008270">
    <property type="term" value="F:zinc ion binding"/>
    <property type="evidence" value="ECO:0007669"/>
    <property type="project" value="UniProtKB-KW"/>
</dbReference>
<accession>A0A3D8QDM9</accession>